<dbReference type="SUPFAM" id="SSF55681">
    <property type="entry name" value="Class II aaRS and biotin synthetases"/>
    <property type="match status" value="1"/>
</dbReference>
<proteinExistence type="inferred from homology"/>
<keyword evidence="4" id="KW-0547">Nucleotide-binding</keyword>
<keyword evidence="7" id="KW-0809">Transit peptide</keyword>
<dbReference type="Pfam" id="PF03147">
    <property type="entry name" value="FDX-ACB"/>
    <property type="match status" value="1"/>
</dbReference>
<dbReference type="Pfam" id="PF01409">
    <property type="entry name" value="tRNA-synt_2d"/>
    <property type="match status" value="1"/>
</dbReference>
<gene>
    <name evidence="13" type="ORF">A2908_04255</name>
</gene>
<dbReference type="InterPro" id="IPR045864">
    <property type="entry name" value="aa-tRNA-synth_II/BPL/LPL"/>
</dbReference>
<evidence type="ECO:0000256" key="1">
    <source>
        <dbReference type="ARBA" id="ARBA00008226"/>
    </source>
</evidence>
<dbReference type="Gene3D" id="3.30.930.10">
    <property type="entry name" value="Bira Bifunctional Protein, Domain 2"/>
    <property type="match status" value="1"/>
</dbReference>
<dbReference type="InterPro" id="IPR036690">
    <property type="entry name" value="Fdx_antiC-bd_sf"/>
</dbReference>
<dbReference type="Gene3D" id="3.30.70.380">
    <property type="entry name" value="Ferrodoxin-fold anticodon-binding domain"/>
    <property type="match status" value="1"/>
</dbReference>
<dbReference type="SUPFAM" id="SSF54991">
    <property type="entry name" value="Anticodon-binding domain of PheRS"/>
    <property type="match status" value="1"/>
</dbReference>
<accession>A0A1G2IFB1</accession>
<evidence type="ECO:0000256" key="9">
    <source>
        <dbReference type="ARBA" id="ARBA00031194"/>
    </source>
</evidence>
<evidence type="ECO:0000259" key="12">
    <source>
        <dbReference type="PROSITE" id="PS51447"/>
    </source>
</evidence>
<feature type="domain" description="Aminoacyl-transfer RNA synthetases class-II family profile" evidence="11">
    <location>
        <begin position="47"/>
        <end position="268"/>
    </location>
</feature>
<comment type="caution">
    <text evidence="13">The sequence shown here is derived from an EMBL/GenBank/DDBJ whole genome shotgun (WGS) entry which is preliminary data.</text>
</comment>
<organism evidence="13 14">
    <name type="scientific">Candidatus Staskawiczbacteria bacterium RIFCSPLOWO2_01_FULL_38_12b</name>
    <dbReference type="NCBI Taxonomy" id="1802214"/>
    <lineage>
        <taxon>Bacteria</taxon>
        <taxon>Candidatus Staskawicziibacteriota</taxon>
    </lineage>
</organism>
<dbReference type="GO" id="GO:0006432">
    <property type="term" value="P:phenylalanyl-tRNA aminoacylation"/>
    <property type="evidence" value="ECO:0007669"/>
    <property type="project" value="TreeGrafter"/>
</dbReference>
<evidence type="ECO:0000313" key="14">
    <source>
        <dbReference type="Proteomes" id="UP000176774"/>
    </source>
</evidence>
<evidence type="ECO:0000256" key="10">
    <source>
        <dbReference type="ARBA" id="ARBA00049255"/>
    </source>
</evidence>
<dbReference type="InterPro" id="IPR002319">
    <property type="entry name" value="Phenylalanyl-tRNA_Synthase"/>
</dbReference>
<dbReference type="GO" id="GO:0000049">
    <property type="term" value="F:tRNA binding"/>
    <property type="evidence" value="ECO:0007669"/>
    <property type="project" value="InterPro"/>
</dbReference>
<dbReference type="PANTHER" id="PTHR11538">
    <property type="entry name" value="PHENYLALANYL-TRNA SYNTHETASE"/>
    <property type="match status" value="1"/>
</dbReference>
<keyword evidence="8" id="KW-0030">Aminoacyl-tRNA synthetase</keyword>
<dbReference type="STRING" id="1802214.A2908_04255"/>
<dbReference type="PROSITE" id="PS51447">
    <property type="entry name" value="FDX_ACB"/>
    <property type="match status" value="1"/>
</dbReference>
<evidence type="ECO:0000256" key="7">
    <source>
        <dbReference type="ARBA" id="ARBA00022946"/>
    </source>
</evidence>
<evidence type="ECO:0000256" key="2">
    <source>
        <dbReference type="ARBA" id="ARBA00012814"/>
    </source>
</evidence>
<dbReference type="GO" id="GO:0005524">
    <property type="term" value="F:ATP binding"/>
    <property type="evidence" value="ECO:0007669"/>
    <property type="project" value="UniProtKB-KW"/>
</dbReference>
<dbReference type="EMBL" id="MHPA01000012">
    <property type="protein sequence ID" value="OGZ73455.1"/>
    <property type="molecule type" value="Genomic_DNA"/>
</dbReference>
<evidence type="ECO:0000256" key="8">
    <source>
        <dbReference type="ARBA" id="ARBA00023146"/>
    </source>
</evidence>
<sequence>MHKDILISNEEEKRLIVGLESKTDVKSERLRRVLGMPDLSRKEGSPLKAMVDRVLDIKDFADFDNVIIPEVIPIEILFDLFDFAKDHPARSESDTYYVDKKNVLRTHDTAMWYYYLNHPDTKKKIANNESFGVFCYGKVYRKDEIDRTHMNVFHQFGGLYLTPDSQQMLVIDDLKNALSKIVQGIFGFNVKFRFNPDIFPYTDPSLEVEIDINGKWLELLGGGMPKKTVLKNFGVEGYNGWAFGFGLERLAIAKMEIPDIRIFWSQDPRIQEQLKNLDSKYKEVSKYPSVERDISFIIDKKISLNNYYELVQDAAQGLIEEVKLMDQYENDEKFGADKKSYTFHIVYRSLEKTLTNEEVNVIHDKITEKTKEEFGAVIR</sequence>
<dbReference type="GO" id="GO:0004826">
    <property type="term" value="F:phenylalanine-tRNA ligase activity"/>
    <property type="evidence" value="ECO:0007669"/>
    <property type="project" value="UniProtKB-EC"/>
</dbReference>
<dbReference type="PANTHER" id="PTHR11538:SF41">
    <property type="entry name" value="PHENYLALANINE--TRNA LIGASE, MITOCHONDRIAL"/>
    <property type="match status" value="1"/>
</dbReference>
<comment type="similarity">
    <text evidence="1">Belongs to the class-II aminoacyl-tRNA synthetase family.</text>
</comment>
<dbReference type="InterPro" id="IPR006195">
    <property type="entry name" value="aa-tRNA-synth_II"/>
</dbReference>
<dbReference type="InterPro" id="IPR005121">
    <property type="entry name" value="Fdx_antiC-bd"/>
</dbReference>
<dbReference type="PROSITE" id="PS50862">
    <property type="entry name" value="AA_TRNA_LIGASE_II"/>
    <property type="match status" value="1"/>
</dbReference>
<keyword evidence="6" id="KW-0648">Protein biosynthesis</keyword>
<protein>
    <recommendedName>
        <fullName evidence="2">phenylalanine--tRNA ligase</fullName>
        <ecNumber evidence="2">6.1.1.20</ecNumber>
    </recommendedName>
    <alternativeName>
        <fullName evidence="9">Phenylalanyl-tRNA synthetase</fullName>
    </alternativeName>
</protein>
<feature type="domain" description="FDX-ACB" evidence="12">
    <location>
        <begin position="285"/>
        <end position="379"/>
    </location>
</feature>
<keyword evidence="3" id="KW-0436">Ligase</keyword>
<dbReference type="Proteomes" id="UP000176774">
    <property type="component" value="Unassembled WGS sequence"/>
</dbReference>
<keyword evidence="5" id="KW-0067">ATP-binding</keyword>
<name>A0A1G2IFB1_9BACT</name>
<reference evidence="13 14" key="1">
    <citation type="journal article" date="2016" name="Nat. Commun.">
        <title>Thousands of microbial genomes shed light on interconnected biogeochemical processes in an aquifer system.</title>
        <authorList>
            <person name="Anantharaman K."/>
            <person name="Brown C.T."/>
            <person name="Hug L.A."/>
            <person name="Sharon I."/>
            <person name="Castelle C.J."/>
            <person name="Probst A.J."/>
            <person name="Thomas B.C."/>
            <person name="Singh A."/>
            <person name="Wilkins M.J."/>
            <person name="Karaoz U."/>
            <person name="Brodie E.L."/>
            <person name="Williams K.H."/>
            <person name="Hubbard S.S."/>
            <person name="Banfield J.F."/>
        </authorList>
    </citation>
    <scope>NUCLEOTIDE SEQUENCE [LARGE SCALE GENOMIC DNA]</scope>
</reference>
<dbReference type="EC" id="6.1.1.20" evidence="2"/>
<evidence type="ECO:0000256" key="4">
    <source>
        <dbReference type="ARBA" id="ARBA00022741"/>
    </source>
</evidence>
<dbReference type="GO" id="GO:0005737">
    <property type="term" value="C:cytoplasm"/>
    <property type="evidence" value="ECO:0007669"/>
    <property type="project" value="TreeGrafter"/>
</dbReference>
<evidence type="ECO:0000256" key="5">
    <source>
        <dbReference type="ARBA" id="ARBA00022840"/>
    </source>
</evidence>
<comment type="catalytic activity">
    <reaction evidence="10">
        <text>tRNA(Phe) + L-phenylalanine + ATP = L-phenylalanyl-tRNA(Phe) + AMP + diphosphate + H(+)</text>
        <dbReference type="Rhea" id="RHEA:19413"/>
        <dbReference type="Rhea" id="RHEA-COMP:9668"/>
        <dbReference type="Rhea" id="RHEA-COMP:9699"/>
        <dbReference type="ChEBI" id="CHEBI:15378"/>
        <dbReference type="ChEBI" id="CHEBI:30616"/>
        <dbReference type="ChEBI" id="CHEBI:33019"/>
        <dbReference type="ChEBI" id="CHEBI:58095"/>
        <dbReference type="ChEBI" id="CHEBI:78442"/>
        <dbReference type="ChEBI" id="CHEBI:78531"/>
        <dbReference type="ChEBI" id="CHEBI:456215"/>
        <dbReference type="EC" id="6.1.1.20"/>
    </reaction>
</comment>
<dbReference type="AlphaFoldDB" id="A0A1G2IFB1"/>
<evidence type="ECO:0000259" key="11">
    <source>
        <dbReference type="PROSITE" id="PS50862"/>
    </source>
</evidence>
<evidence type="ECO:0000256" key="3">
    <source>
        <dbReference type="ARBA" id="ARBA00022598"/>
    </source>
</evidence>
<dbReference type="SMART" id="SM00896">
    <property type="entry name" value="FDX-ACB"/>
    <property type="match status" value="1"/>
</dbReference>
<evidence type="ECO:0000256" key="6">
    <source>
        <dbReference type="ARBA" id="ARBA00022917"/>
    </source>
</evidence>
<evidence type="ECO:0000313" key="13">
    <source>
        <dbReference type="EMBL" id="OGZ73455.1"/>
    </source>
</evidence>